<accession>F3GKY9</accession>
<evidence type="ECO:0000313" key="3">
    <source>
        <dbReference type="Proteomes" id="UP000004986"/>
    </source>
</evidence>
<feature type="compositionally biased region" description="Polar residues" evidence="1">
    <location>
        <begin position="59"/>
        <end position="69"/>
    </location>
</feature>
<feature type="compositionally biased region" description="Polar residues" evidence="1">
    <location>
        <begin position="22"/>
        <end position="35"/>
    </location>
</feature>
<keyword evidence="3" id="KW-1185">Reference proteome</keyword>
<protein>
    <submittedName>
        <fullName evidence="2">Uncharacterized protein</fullName>
    </submittedName>
</protein>
<name>F3GKY9_PSESJ</name>
<comment type="caution">
    <text evidence="2">The sequence shown here is derived from an EMBL/GenBank/DDBJ whole genome shotgun (WGS) entry which is preliminary data.</text>
</comment>
<sequence length="69" mass="7468">AGGSKDAMSNGDINSHDHAGTKASTKNTNPKVSGKTTKKNNVFDIGGFFKKPEDVDYNQPPTFYDSNKF</sequence>
<feature type="region of interest" description="Disordered" evidence="1">
    <location>
        <begin position="1"/>
        <end position="69"/>
    </location>
</feature>
<feature type="non-terminal residue" evidence="2">
    <location>
        <position position="1"/>
    </location>
</feature>
<dbReference type="PATRIC" id="fig|629263.4.peg.5696"/>
<evidence type="ECO:0000313" key="2">
    <source>
        <dbReference type="EMBL" id="EGH47742.1"/>
    </source>
</evidence>
<dbReference type="AlphaFoldDB" id="F3GKY9"/>
<dbReference type="EMBL" id="AEAI01002479">
    <property type="protein sequence ID" value="EGH47742.1"/>
    <property type="molecule type" value="Genomic_DNA"/>
</dbReference>
<reference evidence="2 3" key="1">
    <citation type="journal article" date="2011" name="PLoS Pathog.">
        <title>Dynamic evolution of pathogenicity revealed by sequencing and comparative genomics of 19 Pseudomonas syringae isolates.</title>
        <authorList>
            <person name="Baltrus D.A."/>
            <person name="Nishimura M.T."/>
            <person name="Romanchuk A."/>
            <person name="Chang J.H."/>
            <person name="Mukhtar M.S."/>
            <person name="Cherkis K."/>
            <person name="Roach J."/>
            <person name="Grant S.R."/>
            <person name="Jones C.D."/>
            <person name="Dangl J.L."/>
        </authorList>
    </citation>
    <scope>NUCLEOTIDE SEQUENCE [LARGE SCALE GENOMIC DNA]</scope>
    <source>
        <strain evidence="2 3">1704B</strain>
    </source>
</reference>
<evidence type="ECO:0000256" key="1">
    <source>
        <dbReference type="SAM" id="MobiDB-lite"/>
    </source>
</evidence>
<organism evidence="2 3">
    <name type="scientific">Pseudomonas syringae pv. pisi str. 1704B</name>
    <dbReference type="NCBI Taxonomy" id="629263"/>
    <lineage>
        <taxon>Bacteria</taxon>
        <taxon>Pseudomonadati</taxon>
        <taxon>Pseudomonadota</taxon>
        <taxon>Gammaproteobacteria</taxon>
        <taxon>Pseudomonadales</taxon>
        <taxon>Pseudomonadaceae</taxon>
        <taxon>Pseudomonas</taxon>
        <taxon>Pseudomonas syringae</taxon>
    </lineage>
</organism>
<proteinExistence type="predicted"/>
<gene>
    <name evidence="2" type="ORF">PSYPI_37913</name>
</gene>
<dbReference type="Proteomes" id="UP000004986">
    <property type="component" value="Unassembled WGS sequence"/>
</dbReference>
<dbReference type="HOGENOM" id="CLU_2764082_0_0_6"/>